<comment type="caution">
    <text evidence="1">The sequence shown here is derived from an EMBL/GenBank/DDBJ whole genome shotgun (WGS) entry which is preliminary data.</text>
</comment>
<proteinExistence type="predicted"/>
<dbReference type="AlphaFoldDB" id="A0A2P5FUB1"/>
<keyword evidence="2" id="KW-1185">Reference proteome</keyword>
<evidence type="ECO:0000313" key="1">
    <source>
        <dbReference type="EMBL" id="POO01393.1"/>
    </source>
</evidence>
<dbReference type="Proteomes" id="UP000237000">
    <property type="component" value="Unassembled WGS sequence"/>
</dbReference>
<reference evidence="2" key="1">
    <citation type="submission" date="2016-06" db="EMBL/GenBank/DDBJ databases">
        <title>Parallel loss of symbiosis genes in relatives of nitrogen-fixing non-legume Parasponia.</title>
        <authorList>
            <person name="Van Velzen R."/>
            <person name="Holmer R."/>
            <person name="Bu F."/>
            <person name="Rutten L."/>
            <person name="Van Zeijl A."/>
            <person name="Liu W."/>
            <person name="Santuari L."/>
            <person name="Cao Q."/>
            <person name="Sharma T."/>
            <person name="Shen D."/>
            <person name="Roswanjaya Y."/>
            <person name="Wardhani T."/>
            <person name="Kalhor M.S."/>
            <person name="Jansen J."/>
            <person name="Van den Hoogen J."/>
            <person name="Gungor B."/>
            <person name="Hartog M."/>
            <person name="Hontelez J."/>
            <person name="Verver J."/>
            <person name="Yang W.-C."/>
            <person name="Schijlen E."/>
            <person name="Repin R."/>
            <person name="Schilthuizen M."/>
            <person name="Schranz E."/>
            <person name="Heidstra R."/>
            <person name="Miyata K."/>
            <person name="Fedorova E."/>
            <person name="Kohlen W."/>
            <person name="Bisseling T."/>
            <person name="Smit S."/>
            <person name="Geurts R."/>
        </authorList>
    </citation>
    <scope>NUCLEOTIDE SEQUENCE [LARGE SCALE GENOMIC DNA]</scope>
    <source>
        <strain evidence="2">cv. RG33-2</strain>
    </source>
</reference>
<organism evidence="1 2">
    <name type="scientific">Trema orientale</name>
    <name type="common">Charcoal tree</name>
    <name type="synonym">Celtis orientalis</name>
    <dbReference type="NCBI Taxonomy" id="63057"/>
    <lineage>
        <taxon>Eukaryota</taxon>
        <taxon>Viridiplantae</taxon>
        <taxon>Streptophyta</taxon>
        <taxon>Embryophyta</taxon>
        <taxon>Tracheophyta</taxon>
        <taxon>Spermatophyta</taxon>
        <taxon>Magnoliopsida</taxon>
        <taxon>eudicotyledons</taxon>
        <taxon>Gunneridae</taxon>
        <taxon>Pentapetalae</taxon>
        <taxon>rosids</taxon>
        <taxon>fabids</taxon>
        <taxon>Rosales</taxon>
        <taxon>Cannabaceae</taxon>
        <taxon>Trema</taxon>
    </lineage>
</organism>
<dbReference type="EMBL" id="JXTC01000008">
    <property type="protein sequence ID" value="POO01393.1"/>
    <property type="molecule type" value="Genomic_DNA"/>
</dbReference>
<accession>A0A2P5FUB1</accession>
<dbReference type="OrthoDB" id="10294348at2759"/>
<dbReference type="InParanoid" id="A0A2P5FUB1"/>
<name>A0A2P5FUB1_TREOI</name>
<evidence type="ECO:0000313" key="2">
    <source>
        <dbReference type="Proteomes" id="UP000237000"/>
    </source>
</evidence>
<protein>
    <submittedName>
        <fullName evidence="1">Uncharacterized protein</fullName>
    </submittedName>
</protein>
<gene>
    <name evidence="1" type="ORF">TorRG33x02_027000</name>
</gene>
<sequence length="55" mass="6697">MPDFKQRSIKYLNTKGYVDLNQIKYQLTRETLDDTSYENRKALDDIDYQNKDIDY</sequence>